<evidence type="ECO:0000259" key="4">
    <source>
        <dbReference type="Pfam" id="PF13193"/>
    </source>
</evidence>
<proteinExistence type="inferred from homology"/>
<protein>
    <submittedName>
        <fullName evidence="5">AMP-binding enzyme, C-terminal domain</fullName>
    </submittedName>
</protein>
<dbReference type="Gene3D" id="3.30.300.30">
    <property type="match status" value="1"/>
</dbReference>
<dbReference type="Gene3D" id="3.40.50.12780">
    <property type="entry name" value="N-terminal domain of ligase-like"/>
    <property type="match status" value="1"/>
</dbReference>
<evidence type="ECO:0000256" key="2">
    <source>
        <dbReference type="ARBA" id="ARBA00022598"/>
    </source>
</evidence>
<keyword evidence="2" id="KW-0436">Ligase</keyword>
<dbReference type="Pfam" id="PF13193">
    <property type="entry name" value="AMP-binding_C"/>
    <property type="match status" value="1"/>
</dbReference>
<dbReference type="InterPro" id="IPR042099">
    <property type="entry name" value="ANL_N_sf"/>
</dbReference>
<dbReference type="AlphaFoldDB" id="A0AAN8Z857"/>
<evidence type="ECO:0000313" key="6">
    <source>
        <dbReference type="Proteomes" id="UP001370490"/>
    </source>
</evidence>
<dbReference type="PANTHER" id="PTHR24096">
    <property type="entry name" value="LONG-CHAIN-FATTY-ACID--COA LIGASE"/>
    <property type="match status" value="1"/>
</dbReference>
<dbReference type="CDD" id="cd05904">
    <property type="entry name" value="4CL"/>
    <property type="match status" value="1"/>
</dbReference>
<dbReference type="SUPFAM" id="SSF56801">
    <property type="entry name" value="Acetyl-CoA synthetase-like"/>
    <property type="match status" value="1"/>
</dbReference>
<dbReference type="FunFam" id="3.30.300.30:FF:000007">
    <property type="entry name" value="4-coumarate--CoA ligase 2"/>
    <property type="match status" value="1"/>
</dbReference>
<name>A0AAN8Z857_9MAGN</name>
<dbReference type="InterPro" id="IPR045851">
    <property type="entry name" value="AMP-bd_C_sf"/>
</dbReference>
<keyword evidence="6" id="KW-1185">Reference proteome</keyword>
<feature type="domain" description="AMP-binding enzyme C-terminal" evidence="4">
    <location>
        <begin position="436"/>
        <end position="511"/>
    </location>
</feature>
<dbReference type="InterPro" id="IPR025110">
    <property type="entry name" value="AMP-bd_C"/>
</dbReference>
<dbReference type="GO" id="GO:0016405">
    <property type="term" value="F:CoA-ligase activity"/>
    <property type="evidence" value="ECO:0007669"/>
    <property type="project" value="TreeGrafter"/>
</dbReference>
<comment type="similarity">
    <text evidence="1">Belongs to the ATP-dependent AMP-binding enzyme family.</text>
</comment>
<gene>
    <name evidence="5" type="ORF">RJ641_007077</name>
</gene>
<dbReference type="PANTHER" id="PTHR24096:SF160">
    <property type="entry name" value="4-COUMARATE--COA LIGASE-LIKE 9"/>
    <property type="match status" value="1"/>
</dbReference>
<evidence type="ECO:0000259" key="3">
    <source>
        <dbReference type="Pfam" id="PF00501"/>
    </source>
</evidence>
<sequence>MKNLNSHSIDPKSGYCSKTASFHSLRPQFNLPPENIPLSVASYVLALRSSFNPDSTVLIDSATGHRFTYSDFTRRVNSLASNLHHVIGLKKGDTALVVSPNSVRVPILYVSLLSLGVIVSPANPSSTPSEISRLIGLSKPVTAFVTTATVQNIPSLSREPIVIDSPEFESLMSRPRQKLERVRVSQNDLAAVMYSSGTTGKVKAVMLTHRNFIAIVGSFPWAGGTEGAAEKVMLYTVPYFHMFGFFYCLKSMALNETLVVMERFDMRRMLEAVERFKVTHLAVAPPVVVALVKGGVTEEFDLRSLVGVTCGGAPLGKDAIEAFVDRFPRAQLAQGYGMTETTGGGFRMLSPEEALNWGSCGRLLGSCEAKIVDPETGIGLPPCYLGDSEATSATLVSDGWLMTGDLCYIDKEGYLFVLDRLKELIKYKGYQVAPAELEQLLQSHPDIVDAAVIPYPDEDAGEIPMAFVVKHYHSNIDEAGVKQFIAKQVAPYKKIRRLSFVNSIPKSASGKILRKDLIKTALQQSTLSKL</sequence>
<dbReference type="Pfam" id="PF00501">
    <property type="entry name" value="AMP-binding"/>
    <property type="match status" value="1"/>
</dbReference>
<feature type="domain" description="AMP-dependent synthetase/ligase" evidence="3">
    <location>
        <begin position="52"/>
        <end position="382"/>
    </location>
</feature>
<evidence type="ECO:0000256" key="1">
    <source>
        <dbReference type="ARBA" id="ARBA00006432"/>
    </source>
</evidence>
<reference evidence="5 6" key="1">
    <citation type="submission" date="2023-12" db="EMBL/GenBank/DDBJ databases">
        <title>A high-quality genome assembly for Dillenia turbinata (Dilleniales).</title>
        <authorList>
            <person name="Chanderbali A."/>
        </authorList>
    </citation>
    <scope>NUCLEOTIDE SEQUENCE [LARGE SCALE GENOMIC DNA]</scope>
    <source>
        <strain evidence="5">LSX21</strain>
        <tissue evidence="5">Leaf</tissue>
    </source>
</reference>
<comment type="caution">
    <text evidence="5">The sequence shown here is derived from an EMBL/GenBank/DDBJ whole genome shotgun (WGS) entry which is preliminary data.</text>
</comment>
<dbReference type="EMBL" id="JBAMMX010000014">
    <property type="protein sequence ID" value="KAK6928486.1"/>
    <property type="molecule type" value="Genomic_DNA"/>
</dbReference>
<accession>A0AAN8Z857</accession>
<dbReference type="InterPro" id="IPR000873">
    <property type="entry name" value="AMP-dep_synth/lig_dom"/>
</dbReference>
<dbReference type="InterPro" id="IPR020845">
    <property type="entry name" value="AMP-binding_CS"/>
</dbReference>
<evidence type="ECO:0000313" key="5">
    <source>
        <dbReference type="EMBL" id="KAK6928486.1"/>
    </source>
</evidence>
<dbReference type="Proteomes" id="UP001370490">
    <property type="component" value="Unassembled WGS sequence"/>
</dbReference>
<organism evidence="5 6">
    <name type="scientific">Dillenia turbinata</name>
    <dbReference type="NCBI Taxonomy" id="194707"/>
    <lineage>
        <taxon>Eukaryota</taxon>
        <taxon>Viridiplantae</taxon>
        <taxon>Streptophyta</taxon>
        <taxon>Embryophyta</taxon>
        <taxon>Tracheophyta</taxon>
        <taxon>Spermatophyta</taxon>
        <taxon>Magnoliopsida</taxon>
        <taxon>eudicotyledons</taxon>
        <taxon>Gunneridae</taxon>
        <taxon>Pentapetalae</taxon>
        <taxon>Dilleniales</taxon>
        <taxon>Dilleniaceae</taxon>
        <taxon>Dillenia</taxon>
    </lineage>
</organism>
<dbReference type="PROSITE" id="PS00455">
    <property type="entry name" value="AMP_BINDING"/>
    <property type="match status" value="1"/>
</dbReference>